<dbReference type="Proteomes" id="UP000193218">
    <property type="component" value="Unassembled WGS sequence"/>
</dbReference>
<dbReference type="GO" id="GO:0006542">
    <property type="term" value="P:glutamine biosynthetic process"/>
    <property type="evidence" value="ECO:0007669"/>
    <property type="project" value="InterPro"/>
</dbReference>
<evidence type="ECO:0000256" key="5">
    <source>
        <dbReference type="ARBA" id="ARBA00022840"/>
    </source>
</evidence>
<proteinExistence type="inferred from homology"/>
<feature type="domain" description="GS catalytic" evidence="8">
    <location>
        <begin position="100"/>
        <end position="454"/>
    </location>
</feature>
<protein>
    <recommendedName>
        <fullName evidence="2">Glutamine synthetase</fullName>
    </recommendedName>
</protein>
<dbReference type="SMART" id="SM01230">
    <property type="entry name" value="Gln-synt_C"/>
    <property type="match status" value="1"/>
</dbReference>
<accession>A0A1Y1UU14</accession>
<sequence>MASGVDVDGVLRGKIMSKSKFLSAVKSDGFGFCSVIFGWDIHDAPYHKELLVSNKANGYRDLIAKIDLSTYRRLPWERNIPFFLCSFVDPETSSPLDVDPRSLLQGVIGQAEELGYKAMAGAEFEYFQFRETPDSIKEKGFAGLNSLTPGMHGYSMLRPTLNSDYFHDLYDEAEKFGVEIEGHHTETGPGVFESALGYTEAYRMADNACLFKLLAKSVGMKYGIIPTFMAKPWGDLPGCSGHIHVSLQDKSGRNIFSLSDADQKAGGRGNAAHKDLKFLSKEAEWFLAGLLEGLADVIPMLCPTINSYKRLLGGEAFWAPDTASYGYESRVASIRIIGPPGSSASAARFEVRVPGADMNPYFAFAAIFGLGLRGIKRRIELPYGPVGSPGVTRGTLPHLPTSLSAATATFKRKDSIAREVFGDLFVDHFAGTREHELALHEKAVTSWEGEREAR</sequence>
<dbReference type="InParanoid" id="A0A1Y1UU14"/>
<evidence type="ECO:0000256" key="7">
    <source>
        <dbReference type="RuleBase" id="RU000384"/>
    </source>
</evidence>
<keyword evidence="4" id="KW-0547">Nucleotide-binding</keyword>
<dbReference type="Gene3D" id="3.30.590.10">
    <property type="entry name" value="Glutamine synthetase/guanido kinase, catalytic domain"/>
    <property type="match status" value="1"/>
</dbReference>
<comment type="caution">
    <text evidence="9">The sequence shown here is derived from an EMBL/GenBank/DDBJ whole genome shotgun (WGS) entry which is preliminary data.</text>
</comment>
<name>A0A1Y1UU14_9TREE</name>
<gene>
    <name evidence="9" type="ORF">BD324DRAFT_575254</name>
</gene>
<evidence type="ECO:0000256" key="2">
    <source>
        <dbReference type="ARBA" id="ARBA00021364"/>
    </source>
</evidence>
<dbReference type="InterPro" id="IPR014746">
    <property type="entry name" value="Gln_synth/guanido_kin_cat_dom"/>
</dbReference>
<dbReference type="InterPro" id="IPR036651">
    <property type="entry name" value="Gln_synt_N_sf"/>
</dbReference>
<keyword evidence="10" id="KW-1185">Reference proteome</keyword>
<dbReference type="GeneID" id="33554925"/>
<keyword evidence="3" id="KW-0436">Ligase</keyword>
<comment type="similarity">
    <text evidence="1 6 7">Belongs to the glutamine synthetase family.</text>
</comment>
<organism evidence="9 10">
    <name type="scientific">Kockovaella imperatae</name>
    <dbReference type="NCBI Taxonomy" id="4999"/>
    <lineage>
        <taxon>Eukaryota</taxon>
        <taxon>Fungi</taxon>
        <taxon>Dikarya</taxon>
        <taxon>Basidiomycota</taxon>
        <taxon>Agaricomycotina</taxon>
        <taxon>Tremellomycetes</taxon>
        <taxon>Tremellales</taxon>
        <taxon>Cuniculitremaceae</taxon>
        <taxon>Kockovaella</taxon>
    </lineage>
</organism>
<dbReference type="InterPro" id="IPR008146">
    <property type="entry name" value="Gln_synth_cat_dom"/>
</dbReference>
<dbReference type="EMBL" id="NBSH01000001">
    <property type="protein sequence ID" value="ORX41117.1"/>
    <property type="molecule type" value="Genomic_DNA"/>
</dbReference>
<dbReference type="RefSeq" id="XP_021874796.1">
    <property type="nucleotide sequence ID" value="XM_022013117.1"/>
</dbReference>
<dbReference type="GO" id="GO:0006576">
    <property type="term" value="P:biogenic amine metabolic process"/>
    <property type="evidence" value="ECO:0007669"/>
    <property type="project" value="UniProtKB-ARBA"/>
</dbReference>
<dbReference type="Pfam" id="PF00120">
    <property type="entry name" value="Gln-synt_C"/>
    <property type="match status" value="1"/>
</dbReference>
<dbReference type="PROSITE" id="PS51987">
    <property type="entry name" value="GS_CATALYTIC"/>
    <property type="match status" value="1"/>
</dbReference>
<dbReference type="PANTHER" id="PTHR43785">
    <property type="entry name" value="GAMMA-GLUTAMYLPUTRESCINE SYNTHETASE"/>
    <property type="match status" value="1"/>
</dbReference>
<dbReference type="GO" id="GO:0004356">
    <property type="term" value="F:glutamine synthetase activity"/>
    <property type="evidence" value="ECO:0007669"/>
    <property type="project" value="InterPro"/>
</dbReference>
<evidence type="ECO:0000259" key="8">
    <source>
        <dbReference type="PROSITE" id="PS51987"/>
    </source>
</evidence>
<evidence type="ECO:0000256" key="1">
    <source>
        <dbReference type="ARBA" id="ARBA00009897"/>
    </source>
</evidence>
<evidence type="ECO:0000256" key="4">
    <source>
        <dbReference type="ARBA" id="ARBA00022741"/>
    </source>
</evidence>
<dbReference type="STRING" id="4999.A0A1Y1UU14"/>
<evidence type="ECO:0000313" key="9">
    <source>
        <dbReference type="EMBL" id="ORX41117.1"/>
    </source>
</evidence>
<dbReference type="PANTHER" id="PTHR43785:SF12">
    <property type="entry name" value="TYPE-1 GLUTAMINE SYNTHETASE 2"/>
    <property type="match status" value="1"/>
</dbReference>
<dbReference type="Gene3D" id="3.10.20.70">
    <property type="entry name" value="Glutamine synthetase, N-terminal domain"/>
    <property type="match status" value="1"/>
</dbReference>
<dbReference type="GO" id="GO:0005524">
    <property type="term" value="F:ATP binding"/>
    <property type="evidence" value="ECO:0007669"/>
    <property type="project" value="UniProtKB-KW"/>
</dbReference>
<dbReference type="AlphaFoldDB" id="A0A1Y1UU14"/>
<keyword evidence="5" id="KW-0067">ATP-binding</keyword>
<reference evidence="9 10" key="1">
    <citation type="submission" date="2017-03" db="EMBL/GenBank/DDBJ databases">
        <title>Widespread Adenine N6-methylation of Active Genes in Fungi.</title>
        <authorList>
            <consortium name="DOE Joint Genome Institute"/>
            <person name="Mondo S.J."/>
            <person name="Dannebaum R.O."/>
            <person name="Kuo R.C."/>
            <person name="Louie K.B."/>
            <person name="Bewick A.J."/>
            <person name="Labutti K."/>
            <person name="Haridas S."/>
            <person name="Kuo A."/>
            <person name="Salamov A."/>
            <person name="Ahrendt S.R."/>
            <person name="Lau R."/>
            <person name="Bowen B.P."/>
            <person name="Lipzen A."/>
            <person name="Sullivan W."/>
            <person name="Andreopoulos W.B."/>
            <person name="Clum A."/>
            <person name="Lindquist E."/>
            <person name="Daum C."/>
            <person name="Northen T.R."/>
            <person name="Ramamoorthy G."/>
            <person name="Schmitz R.J."/>
            <person name="Gryganskyi A."/>
            <person name="Culley D."/>
            <person name="Magnuson J."/>
            <person name="James T.Y."/>
            <person name="O'Malley M.A."/>
            <person name="Stajich J.E."/>
            <person name="Spatafora J.W."/>
            <person name="Visel A."/>
            <person name="Grigoriev I.V."/>
        </authorList>
    </citation>
    <scope>NUCLEOTIDE SEQUENCE [LARGE SCALE GENOMIC DNA]</scope>
    <source>
        <strain evidence="9 10">NRRL Y-17943</strain>
    </source>
</reference>
<dbReference type="SUPFAM" id="SSF55931">
    <property type="entry name" value="Glutamine synthetase/guanido kinase"/>
    <property type="match status" value="1"/>
</dbReference>
<dbReference type="OrthoDB" id="77835at2759"/>
<dbReference type="FunFam" id="3.30.590.10:FF:000005">
    <property type="entry name" value="Probable glutamine synthetase"/>
    <property type="match status" value="1"/>
</dbReference>
<evidence type="ECO:0000256" key="6">
    <source>
        <dbReference type="PROSITE-ProRule" id="PRU01331"/>
    </source>
</evidence>
<dbReference type="SUPFAM" id="SSF54368">
    <property type="entry name" value="Glutamine synthetase, N-terminal domain"/>
    <property type="match status" value="1"/>
</dbReference>
<evidence type="ECO:0000256" key="3">
    <source>
        <dbReference type="ARBA" id="ARBA00022598"/>
    </source>
</evidence>
<evidence type="ECO:0000313" key="10">
    <source>
        <dbReference type="Proteomes" id="UP000193218"/>
    </source>
</evidence>